<dbReference type="EMBL" id="JAWWNJ010000041">
    <property type="protein sequence ID" value="KAK7020541.1"/>
    <property type="molecule type" value="Genomic_DNA"/>
</dbReference>
<accession>A0AAW0B5Q7</accession>
<dbReference type="Proteomes" id="UP001362999">
    <property type="component" value="Unassembled WGS sequence"/>
</dbReference>
<name>A0AAW0B5Q7_9AGAR</name>
<reference evidence="2 3" key="1">
    <citation type="journal article" date="2024" name="J Genomics">
        <title>Draft genome sequencing and assembly of Favolaschia claudopus CIRM-BRFM 2984 isolated from oak limbs.</title>
        <authorList>
            <person name="Navarro D."/>
            <person name="Drula E."/>
            <person name="Chaduli D."/>
            <person name="Cazenave R."/>
            <person name="Ahrendt S."/>
            <person name="Wang J."/>
            <person name="Lipzen A."/>
            <person name="Daum C."/>
            <person name="Barry K."/>
            <person name="Grigoriev I.V."/>
            <person name="Favel A."/>
            <person name="Rosso M.N."/>
            <person name="Martin F."/>
        </authorList>
    </citation>
    <scope>NUCLEOTIDE SEQUENCE [LARGE SCALE GENOMIC DNA]</scope>
    <source>
        <strain evidence="2 3">CIRM-BRFM 2984</strain>
    </source>
</reference>
<gene>
    <name evidence="2" type="ORF">R3P38DRAFT_3198168</name>
</gene>
<evidence type="ECO:0000256" key="1">
    <source>
        <dbReference type="SAM" id="MobiDB-lite"/>
    </source>
</evidence>
<organism evidence="2 3">
    <name type="scientific">Favolaschia claudopus</name>
    <dbReference type="NCBI Taxonomy" id="2862362"/>
    <lineage>
        <taxon>Eukaryota</taxon>
        <taxon>Fungi</taxon>
        <taxon>Dikarya</taxon>
        <taxon>Basidiomycota</taxon>
        <taxon>Agaricomycotina</taxon>
        <taxon>Agaricomycetes</taxon>
        <taxon>Agaricomycetidae</taxon>
        <taxon>Agaricales</taxon>
        <taxon>Marasmiineae</taxon>
        <taxon>Mycenaceae</taxon>
        <taxon>Favolaschia</taxon>
    </lineage>
</organism>
<proteinExistence type="predicted"/>
<dbReference type="AlphaFoldDB" id="A0AAW0B5Q7"/>
<evidence type="ECO:0000313" key="3">
    <source>
        <dbReference type="Proteomes" id="UP001362999"/>
    </source>
</evidence>
<protein>
    <recommendedName>
        <fullName evidence="4">Brain protein I3</fullName>
    </recommendedName>
</protein>
<sequence>MPAAGGDKANLAYTPPAEPPQGPPMYSAPQQSPYAQNSYQQQQPPQNYPPQVYSPQPQPQQGYAPHPGPQTHPSQMSAQQVGDQYRAQRYPPADHEIWSIHFLVLLLVAADSRLKGVCGIITAVVCFPIGLICLFIDTEQKCDRCGIKLS</sequence>
<feature type="region of interest" description="Disordered" evidence="1">
    <location>
        <begin position="1"/>
        <end position="88"/>
    </location>
</feature>
<feature type="compositionally biased region" description="Polar residues" evidence="1">
    <location>
        <begin position="71"/>
        <end position="82"/>
    </location>
</feature>
<keyword evidence="3" id="KW-1185">Reference proteome</keyword>
<comment type="caution">
    <text evidence="2">The sequence shown here is derived from an EMBL/GenBank/DDBJ whole genome shotgun (WGS) entry which is preliminary data.</text>
</comment>
<feature type="compositionally biased region" description="Low complexity" evidence="1">
    <location>
        <begin position="29"/>
        <end position="65"/>
    </location>
</feature>
<evidence type="ECO:0008006" key="4">
    <source>
        <dbReference type="Google" id="ProtNLM"/>
    </source>
</evidence>
<evidence type="ECO:0000313" key="2">
    <source>
        <dbReference type="EMBL" id="KAK7020541.1"/>
    </source>
</evidence>